<feature type="compositionally biased region" description="Pro residues" evidence="1">
    <location>
        <begin position="49"/>
        <end position="74"/>
    </location>
</feature>
<feature type="non-terminal residue" evidence="2">
    <location>
        <position position="1"/>
    </location>
</feature>
<accession>A0ABQ7FVH9</accession>
<protein>
    <submittedName>
        <fullName evidence="2">Uncharacterized protein</fullName>
    </submittedName>
</protein>
<gene>
    <name evidence="2" type="ORF">DUNSADRAFT_3318</name>
</gene>
<sequence length="177" mass="19035">SYLESCVFDIVATNDTKAFLNSNKDSKEQEETIAQEVEDENDQVAAIVGPPPPLPPPPPSPSPGPSASPSPSPLPSQTASPPTTSEDNVCTLANETAATFYIEMDLDFDEVQGTGFKESLLSALRNSIAQEFLGYLINSVMECNNFVEVRQKLSCSPQAATHQITYLISLISGTLLR</sequence>
<evidence type="ECO:0000256" key="1">
    <source>
        <dbReference type="SAM" id="MobiDB-lite"/>
    </source>
</evidence>
<dbReference type="Proteomes" id="UP000815325">
    <property type="component" value="Unassembled WGS sequence"/>
</dbReference>
<comment type="caution">
    <text evidence="2">The sequence shown here is derived from an EMBL/GenBank/DDBJ whole genome shotgun (WGS) entry which is preliminary data.</text>
</comment>
<reference evidence="2" key="1">
    <citation type="submission" date="2017-08" db="EMBL/GenBank/DDBJ databases">
        <authorList>
            <person name="Polle J.E."/>
            <person name="Barry K."/>
            <person name="Cushman J."/>
            <person name="Schmutz J."/>
            <person name="Tran D."/>
            <person name="Hathwaick L.T."/>
            <person name="Yim W.C."/>
            <person name="Jenkins J."/>
            <person name="Mckie-Krisberg Z.M."/>
            <person name="Prochnik S."/>
            <person name="Lindquist E."/>
            <person name="Dockter R.B."/>
            <person name="Adam C."/>
            <person name="Molina H."/>
            <person name="Bunkerborg J."/>
            <person name="Jin E."/>
            <person name="Buchheim M."/>
            <person name="Magnuson J."/>
        </authorList>
    </citation>
    <scope>NUCLEOTIDE SEQUENCE</scope>
    <source>
        <strain evidence="2">CCAP 19/18</strain>
    </source>
</reference>
<feature type="region of interest" description="Disordered" evidence="1">
    <location>
        <begin position="22"/>
        <end position="88"/>
    </location>
</feature>
<evidence type="ECO:0000313" key="3">
    <source>
        <dbReference type="Proteomes" id="UP000815325"/>
    </source>
</evidence>
<proteinExistence type="predicted"/>
<evidence type="ECO:0000313" key="2">
    <source>
        <dbReference type="EMBL" id="KAF5826394.1"/>
    </source>
</evidence>
<organism evidence="2 3">
    <name type="scientific">Dunaliella salina</name>
    <name type="common">Green alga</name>
    <name type="synonym">Protococcus salinus</name>
    <dbReference type="NCBI Taxonomy" id="3046"/>
    <lineage>
        <taxon>Eukaryota</taxon>
        <taxon>Viridiplantae</taxon>
        <taxon>Chlorophyta</taxon>
        <taxon>core chlorophytes</taxon>
        <taxon>Chlorophyceae</taxon>
        <taxon>CS clade</taxon>
        <taxon>Chlamydomonadales</taxon>
        <taxon>Dunaliellaceae</taxon>
        <taxon>Dunaliella</taxon>
    </lineage>
</organism>
<name>A0ABQ7FVH9_DUNSA</name>
<feature type="compositionally biased region" description="Low complexity" evidence="1">
    <location>
        <begin position="75"/>
        <end position="85"/>
    </location>
</feature>
<keyword evidence="3" id="KW-1185">Reference proteome</keyword>
<feature type="compositionally biased region" description="Acidic residues" evidence="1">
    <location>
        <begin position="31"/>
        <end position="42"/>
    </location>
</feature>
<dbReference type="EMBL" id="MU070968">
    <property type="protein sequence ID" value="KAF5826394.1"/>
    <property type="molecule type" value="Genomic_DNA"/>
</dbReference>